<keyword evidence="1" id="KW-1133">Transmembrane helix</keyword>
<keyword evidence="1" id="KW-0472">Membrane</keyword>
<dbReference type="AlphaFoldDB" id="A0A6V7V082"/>
<sequence>MSFLSLHVADFLVALLVALYVFNKLVLLKLYELVFYAVSRMWQILKDLYSIWMSMAACTVGLVSLLLFNYLAFVCMAVDDAVMILKVVDYVKWSFCCILKMLKFACAIFVKLFYLVFVIIVVNVSTVRKSTIVLVFQIIVVISQIKNADADSITKFYNDNLTTIHISSSFVCILCLCFIGFVVYKIVQKSRNLKRQKLELENATGEMVSRLGFKNDVDITQSSSITNEIVSEDESTQSSQTPPENQQMEIVTQSFLKKSASEITLVPTNFASQFEFSANYQSTSKKEATPAPKIVPFGNFVVLAVQQNEQEGQQTFYSGAAYKLTVAISKAENVKGTDFMKKYQNETVKESKDHATYFCETLCREKGIDFPAGTVSFACDYDQAISGDNLCTTGSIQQDGSMGRVGGLPWKLKGAAALGKKIIILPSSMEEDFNNIPYEDRFGITPIYADNFREVFDFIFYDKKK</sequence>
<gene>
    <name evidence="3" type="ORF">MENT_LOCUS18881</name>
</gene>
<dbReference type="Proteomes" id="UP000580250">
    <property type="component" value="Unassembled WGS sequence"/>
</dbReference>
<feature type="transmembrane region" description="Helical" evidence="1">
    <location>
        <begin position="6"/>
        <end position="27"/>
    </location>
</feature>
<dbReference type="InterPro" id="IPR020568">
    <property type="entry name" value="Ribosomal_Su5_D2-typ_SF"/>
</dbReference>
<comment type="caution">
    <text evidence="3">The sequence shown here is derived from an EMBL/GenBank/DDBJ whole genome shotgun (WGS) entry which is preliminary data.</text>
</comment>
<evidence type="ECO:0000256" key="1">
    <source>
        <dbReference type="SAM" id="Phobius"/>
    </source>
</evidence>
<evidence type="ECO:0000313" key="4">
    <source>
        <dbReference type="Proteomes" id="UP000580250"/>
    </source>
</evidence>
<dbReference type="GO" id="GO:0004176">
    <property type="term" value="F:ATP-dependent peptidase activity"/>
    <property type="evidence" value="ECO:0007669"/>
    <property type="project" value="InterPro"/>
</dbReference>
<dbReference type="Pfam" id="PF05362">
    <property type="entry name" value="Lon_C"/>
    <property type="match status" value="1"/>
</dbReference>
<name>A0A6V7V082_MELEN</name>
<dbReference type="InterPro" id="IPR008269">
    <property type="entry name" value="Lon_proteolytic"/>
</dbReference>
<dbReference type="InterPro" id="IPR014721">
    <property type="entry name" value="Ribsml_uS5_D2-typ_fold_subgr"/>
</dbReference>
<evidence type="ECO:0000313" key="3">
    <source>
        <dbReference type="EMBL" id="CAD2167581.1"/>
    </source>
</evidence>
<keyword evidence="1" id="KW-0812">Transmembrane</keyword>
<feature type="transmembrane region" description="Helical" evidence="1">
    <location>
        <begin position="168"/>
        <end position="187"/>
    </location>
</feature>
<accession>A0A6V7V082</accession>
<dbReference type="GO" id="GO:0006508">
    <property type="term" value="P:proteolysis"/>
    <property type="evidence" value="ECO:0007669"/>
    <property type="project" value="InterPro"/>
</dbReference>
<evidence type="ECO:0000259" key="2">
    <source>
        <dbReference type="Pfam" id="PF05362"/>
    </source>
</evidence>
<feature type="domain" description="Lon proteolytic" evidence="2">
    <location>
        <begin position="388"/>
        <end position="459"/>
    </location>
</feature>
<proteinExistence type="predicted"/>
<dbReference type="SUPFAM" id="SSF54211">
    <property type="entry name" value="Ribosomal protein S5 domain 2-like"/>
    <property type="match status" value="1"/>
</dbReference>
<dbReference type="EMBL" id="CAJEWN010000129">
    <property type="protein sequence ID" value="CAD2167581.1"/>
    <property type="molecule type" value="Genomic_DNA"/>
</dbReference>
<dbReference type="Gene3D" id="3.30.230.10">
    <property type="match status" value="1"/>
</dbReference>
<organism evidence="3 4">
    <name type="scientific">Meloidogyne enterolobii</name>
    <name type="common">Root-knot nematode worm</name>
    <name type="synonym">Meloidogyne mayaguensis</name>
    <dbReference type="NCBI Taxonomy" id="390850"/>
    <lineage>
        <taxon>Eukaryota</taxon>
        <taxon>Metazoa</taxon>
        <taxon>Ecdysozoa</taxon>
        <taxon>Nematoda</taxon>
        <taxon>Chromadorea</taxon>
        <taxon>Rhabditida</taxon>
        <taxon>Tylenchina</taxon>
        <taxon>Tylenchomorpha</taxon>
        <taxon>Tylenchoidea</taxon>
        <taxon>Meloidogynidae</taxon>
        <taxon>Meloidogyninae</taxon>
        <taxon>Meloidogyne</taxon>
    </lineage>
</organism>
<dbReference type="GO" id="GO:0004252">
    <property type="term" value="F:serine-type endopeptidase activity"/>
    <property type="evidence" value="ECO:0007669"/>
    <property type="project" value="InterPro"/>
</dbReference>
<feature type="transmembrane region" description="Helical" evidence="1">
    <location>
        <begin position="101"/>
        <end position="124"/>
    </location>
</feature>
<feature type="transmembrane region" description="Helical" evidence="1">
    <location>
        <begin position="48"/>
        <end position="73"/>
    </location>
</feature>
<reference evidence="3 4" key="1">
    <citation type="submission" date="2020-08" db="EMBL/GenBank/DDBJ databases">
        <authorList>
            <person name="Koutsovoulos G."/>
            <person name="Danchin GJ E."/>
        </authorList>
    </citation>
    <scope>NUCLEOTIDE SEQUENCE [LARGE SCALE GENOMIC DNA]</scope>
</reference>
<protein>
    <recommendedName>
        <fullName evidence="2">Lon proteolytic domain-containing protein</fullName>
    </recommendedName>
</protein>